<evidence type="ECO:0000259" key="9">
    <source>
        <dbReference type="Pfam" id="PF00814"/>
    </source>
</evidence>
<dbReference type="PANTHER" id="PTHR11735">
    <property type="entry name" value="TRNA N6-ADENOSINE THREONYLCARBAMOYLTRANSFERASE"/>
    <property type="match status" value="1"/>
</dbReference>
<dbReference type="InterPro" id="IPR017861">
    <property type="entry name" value="KAE1/TsaD"/>
</dbReference>
<evidence type="ECO:0000256" key="6">
    <source>
        <dbReference type="ARBA" id="ARBA00023004"/>
    </source>
</evidence>
<keyword evidence="6" id="KW-0408">Iron</keyword>
<dbReference type="EMBL" id="MGDZ01000055">
    <property type="protein sequence ID" value="OGL72658.1"/>
    <property type="molecule type" value="Genomic_DNA"/>
</dbReference>
<evidence type="ECO:0000313" key="11">
    <source>
        <dbReference type="Proteomes" id="UP000176303"/>
    </source>
</evidence>
<dbReference type="GO" id="GO:0061711">
    <property type="term" value="F:tRNA N(6)-L-threonylcarbamoyladenine synthase activity"/>
    <property type="evidence" value="ECO:0007669"/>
    <property type="project" value="UniProtKB-EC"/>
</dbReference>
<evidence type="ECO:0000256" key="3">
    <source>
        <dbReference type="ARBA" id="ARBA00022679"/>
    </source>
</evidence>
<dbReference type="CDD" id="cd24133">
    <property type="entry name" value="ASKHA_NBD_TsaD_bac"/>
    <property type="match status" value="1"/>
</dbReference>
<dbReference type="GO" id="GO:0046872">
    <property type="term" value="F:metal ion binding"/>
    <property type="evidence" value="ECO:0007669"/>
    <property type="project" value="UniProtKB-KW"/>
</dbReference>
<dbReference type="AlphaFoldDB" id="A0A1F7U476"/>
<dbReference type="EC" id="2.3.1.234" evidence="1"/>
<evidence type="ECO:0000256" key="2">
    <source>
        <dbReference type="ARBA" id="ARBA00022490"/>
    </source>
</evidence>
<dbReference type="STRING" id="1802391.A3D72_00660"/>
<comment type="caution">
    <text evidence="10">The sequence shown here is derived from an EMBL/GenBank/DDBJ whole genome shotgun (WGS) entry which is preliminary data.</text>
</comment>
<dbReference type="PRINTS" id="PR00789">
    <property type="entry name" value="OSIALOPTASE"/>
</dbReference>
<evidence type="ECO:0000256" key="4">
    <source>
        <dbReference type="ARBA" id="ARBA00022694"/>
    </source>
</evidence>
<sequence>ASQIKIHAKYGGVVPEVAARAHVEKIDALLRGLRTADYGLRRDGKGIDAIAVTAGPGLITSLRVGVDVARTLAWAWDKPLVGVNHLEGHIYANFIGDENGKKRGGKGKEKGIRFPAVVLIVSGGHTELVLMTRHGKYRLLGATRDDAAGEAFDKVAKILGLGYPGGPAVSKLAARGNPDAIDFPRPMIGSKDFDFSFSGLKTAVLYKVRDNFPSLRAERSEAKQSRDHGIASSSRVLGTPRNDKFVRDVCASFEKAAVDVLVEKTIRAAKKYRVKTVLLAGGVSANRRLRKDLGRAVSARLSATHYSLPTLAYTTDNAAMIAAAGYFRARKRQFADPLKLEPRANWQL</sequence>
<dbReference type="HAMAP" id="MF_01445">
    <property type="entry name" value="TsaD"/>
    <property type="match status" value="1"/>
</dbReference>
<dbReference type="InterPro" id="IPR022450">
    <property type="entry name" value="TsaD"/>
</dbReference>
<feature type="domain" description="Gcp-like" evidence="9">
    <location>
        <begin position="2"/>
        <end position="322"/>
    </location>
</feature>
<evidence type="ECO:0000256" key="1">
    <source>
        <dbReference type="ARBA" id="ARBA00012156"/>
    </source>
</evidence>
<evidence type="ECO:0000256" key="5">
    <source>
        <dbReference type="ARBA" id="ARBA00022723"/>
    </source>
</evidence>
<dbReference type="Proteomes" id="UP000176303">
    <property type="component" value="Unassembled WGS sequence"/>
</dbReference>
<dbReference type="InterPro" id="IPR017860">
    <property type="entry name" value="Peptidase_M22_CS"/>
</dbReference>
<evidence type="ECO:0000256" key="7">
    <source>
        <dbReference type="ARBA" id="ARBA00023315"/>
    </source>
</evidence>
<keyword evidence="5" id="KW-0479">Metal-binding</keyword>
<name>A0A1F7U476_9BACT</name>
<evidence type="ECO:0000256" key="8">
    <source>
        <dbReference type="ARBA" id="ARBA00048117"/>
    </source>
</evidence>
<dbReference type="Pfam" id="PF00814">
    <property type="entry name" value="TsaD"/>
    <property type="match status" value="1"/>
</dbReference>
<keyword evidence="3 10" id="KW-0808">Transferase</keyword>
<dbReference type="PANTHER" id="PTHR11735:SF6">
    <property type="entry name" value="TRNA N6-ADENOSINE THREONYLCARBAMOYLTRANSFERASE, MITOCHONDRIAL"/>
    <property type="match status" value="1"/>
</dbReference>
<dbReference type="InterPro" id="IPR000905">
    <property type="entry name" value="Gcp-like_dom"/>
</dbReference>
<keyword evidence="7" id="KW-0012">Acyltransferase</keyword>
<organism evidence="10 11">
    <name type="scientific">Candidatus Uhrbacteria bacterium RIFCSPHIGHO2_02_FULL_57_19</name>
    <dbReference type="NCBI Taxonomy" id="1802391"/>
    <lineage>
        <taxon>Bacteria</taxon>
        <taxon>Candidatus Uhriibacteriota</taxon>
    </lineage>
</organism>
<keyword evidence="2" id="KW-0963">Cytoplasm</keyword>
<evidence type="ECO:0000313" key="10">
    <source>
        <dbReference type="EMBL" id="OGL72658.1"/>
    </source>
</evidence>
<accession>A0A1F7U476</accession>
<dbReference type="InterPro" id="IPR043129">
    <property type="entry name" value="ATPase_NBD"/>
</dbReference>
<protein>
    <recommendedName>
        <fullName evidence="1">N(6)-L-threonylcarbamoyladenine synthase</fullName>
        <ecNumber evidence="1">2.3.1.234</ecNumber>
    </recommendedName>
</protein>
<dbReference type="PROSITE" id="PS01016">
    <property type="entry name" value="GLYCOPROTEASE"/>
    <property type="match status" value="1"/>
</dbReference>
<gene>
    <name evidence="10" type="ORF">A3D72_00660</name>
</gene>
<dbReference type="Gene3D" id="3.30.420.40">
    <property type="match status" value="2"/>
</dbReference>
<dbReference type="NCBIfam" id="TIGR00329">
    <property type="entry name" value="gcp_kae1"/>
    <property type="match status" value="1"/>
</dbReference>
<dbReference type="GO" id="GO:0002949">
    <property type="term" value="P:tRNA threonylcarbamoyladenosine modification"/>
    <property type="evidence" value="ECO:0007669"/>
    <property type="project" value="InterPro"/>
</dbReference>
<dbReference type="SUPFAM" id="SSF53067">
    <property type="entry name" value="Actin-like ATPase domain"/>
    <property type="match status" value="2"/>
</dbReference>
<feature type="non-terminal residue" evidence="10">
    <location>
        <position position="1"/>
    </location>
</feature>
<dbReference type="FunFam" id="3.30.420.40:FF:000040">
    <property type="entry name" value="tRNA N6-adenosine threonylcarbamoyltransferase"/>
    <property type="match status" value="1"/>
</dbReference>
<dbReference type="NCBIfam" id="TIGR03723">
    <property type="entry name" value="T6A_TsaD_YgjD"/>
    <property type="match status" value="1"/>
</dbReference>
<keyword evidence="4" id="KW-0819">tRNA processing</keyword>
<comment type="catalytic activity">
    <reaction evidence="8">
        <text>L-threonylcarbamoyladenylate + adenosine(37) in tRNA = N(6)-L-threonylcarbamoyladenosine(37) in tRNA + AMP + H(+)</text>
        <dbReference type="Rhea" id="RHEA:37059"/>
        <dbReference type="Rhea" id="RHEA-COMP:10162"/>
        <dbReference type="Rhea" id="RHEA-COMP:10163"/>
        <dbReference type="ChEBI" id="CHEBI:15378"/>
        <dbReference type="ChEBI" id="CHEBI:73682"/>
        <dbReference type="ChEBI" id="CHEBI:74411"/>
        <dbReference type="ChEBI" id="CHEBI:74418"/>
        <dbReference type="ChEBI" id="CHEBI:456215"/>
        <dbReference type="EC" id="2.3.1.234"/>
    </reaction>
</comment>
<proteinExistence type="inferred from homology"/>
<reference evidence="10 11" key="1">
    <citation type="journal article" date="2016" name="Nat. Commun.">
        <title>Thousands of microbial genomes shed light on interconnected biogeochemical processes in an aquifer system.</title>
        <authorList>
            <person name="Anantharaman K."/>
            <person name="Brown C.T."/>
            <person name="Hug L.A."/>
            <person name="Sharon I."/>
            <person name="Castelle C.J."/>
            <person name="Probst A.J."/>
            <person name="Thomas B.C."/>
            <person name="Singh A."/>
            <person name="Wilkins M.J."/>
            <person name="Karaoz U."/>
            <person name="Brodie E.L."/>
            <person name="Williams K.H."/>
            <person name="Hubbard S.S."/>
            <person name="Banfield J.F."/>
        </authorList>
    </citation>
    <scope>NUCLEOTIDE SEQUENCE [LARGE SCALE GENOMIC DNA]</scope>
</reference>